<protein>
    <submittedName>
        <fullName evidence="1">Sarcosine oxidase subunit gamma</fullName>
    </submittedName>
</protein>
<accession>A0A657LY63</accession>
<dbReference type="Pfam" id="PF04268">
    <property type="entry name" value="SoxG"/>
    <property type="match status" value="1"/>
</dbReference>
<dbReference type="Gene3D" id="3.30.70.1520">
    <property type="entry name" value="Heterotetrameric sarcosine oxidase"/>
    <property type="match status" value="1"/>
</dbReference>
<dbReference type="InterPro" id="IPR006280">
    <property type="entry name" value="SoxG_het"/>
</dbReference>
<evidence type="ECO:0000313" key="1">
    <source>
        <dbReference type="EMBL" id="OJG01375.1"/>
    </source>
</evidence>
<organism evidence="1 2">
    <name type="scientific">Pararhizobium antarcticum</name>
    <dbReference type="NCBI Taxonomy" id="1798805"/>
    <lineage>
        <taxon>Bacteria</taxon>
        <taxon>Pseudomonadati</taxon>
        <taxon>Pseudomonadota</taxon>
        <taxon>Alphaproteobacteria</taxon>
        <taxon>Hyphomicrobiales</taxon>
        <taxon>Rhizobiaceae</taxon>
        <taxon>Rhizobium/Agrobacterium group</taxon>
        <taxon>Pararhizobium</taxon>
    </lineage>
</organism>
<reference evidence="1 2" key="1">
    <citation type="submission" date="2016-02" db="EMBL/GenBank/DDBJ databases">
        <title>Genome sequencing of a beta-galactosidase producing bacteria Rhizobium sp. 59.</title>
        <authorList>
            <person name="Wang D."/>
            <person name="Kot W."/>
            <person name="Qin Y."/>
            <person name="Hansen L."/>
            <person name="Naqvi K."/>
            <person name="Rensing C."/>
        </authorList>
    </citation>
    <scope>NUCLEOTIDE SEQUENCE [LARGE SCALE GENOMIC DNA]</scope>
    <source>
        <strain evidence="1 2">59</strain>
    </source>
</reference>
<dbReference type="EMBL" id="LSRP01000001">
    <property type="protein sequence ID" value="OJG01375.1"/>
    <property type="molecule type" value="Genomic_DNA"/>
</dbReference>
<dbReference type="GO" id="GO:0008115">
    <property type="term" value="F:sarcosine oxidase activity"/>
    <property type="evidence" value="ECO:0007669"/>
    <property type="project" value="InterPro"/>
</dbReference>
<dbReference type="SUPFAM" id="SSF103025">
    <property type="entry name" value="Folate-binding domain"/>
    <property type="match status" value="1"/>
</dbReference>
<evidence type="ECO:0000313" key="2">
    <source>
        <dbReference type="Proteomes" id="UP000182661"/>
    </source>
</evidence>
<dbReference type="InterPro" id="IPR007375">
    <property type="entry name" value="SoxG"/>
</dbReference>
<dbReference type="Gene3D" id="3.30.1360.120">
    <property type="entry name" value="Probable tRNA modification gtpase trme, domain 1"/>
    <property type="match status" value="1"/>
</dbReference>
<gene>
    <name evidence="1" type="ORF">AX760_00185</name>
</gene>
<keyword evidence="2" id="KW-1185">Reference proteome</keyword>
<dbReference type="RefSeq" id="WP_071830806.1">
    <property type="nucleotide sequence ID" value="NZ_LSRP01000001.1"/>
</dbReference>
<name>A0A657LY63_9HYPH</name>
<comment type="caution">
    <text evidence="1">The sequence shown here is derived from an EMBL/GenBank/DDBJ whole genome shotgun (WGS) entry which is preliminary data.</text>
</comment>
<dbReference type="NCBIfam" id="TIGR01375">
    <property type="entry name" value="soxG"/>
    <property type="match status" value="1"/>
</dbReference>
<proteinExistence type="predicted"/>
<dbReference type="AlphaFoldDB" id="A0A657LY63"/>
<dbReference type="InterPro" id="IPR027266">
    <property type="entry name" value="TrmE/GcvT-like"/>
</dbReference>
<dbReference type="Proteomes" id="UP000182661">
    <property type="component" value="Unassembled WGS sequence"/>
</dbReference>
<dbReference type="GO" id="GO:1901053">
    <property type="term" value="P:sarcosine catabolic process"/>
    <property type="evidence" value="ECO:0007669"/>
    <property type="project" value="InterPro"/>
</dbReference>
<sequence>MSELLRSELLGSDLSHARTLALAGRHGGLGAAALTPAAPATRLSLRAKPDAVETLSAALGISLPTRPKTSASSNGRHALWLGPDEWLVIDETEADLMAAAASSNVLHSATDVSHRNTAILVKGFGAEVAVNGGCPQDLTLAAFPINACSRTIFGKAEIVLLRTADDAFRIECWRSFSPYVFGLLSEAAEDAGN</sequence>
<dbReference type="OrthoDB" id="9814782at2"/>